<sequence>MPAARRGSGSGEGAFEEIAGLGGDHALLHALADQHRGAAAQAHLARLHLALRRDALAPGEGAGEGRRLAAKHRRLVGEREVVAPQPAHLRRLALARLVAERLADDDLVHLEQRRHLVAGDEAAAAIAADRLHDARQAAELGPAALAEHHLVGAQQRLVERVRDAGYGIALRVGVRVLVVELVGARQRDAQAGIVGRRVEDQRGGPDFTAHLDQLGRQRCGIAERVVAGIGVGDIRLRHRRLQAVILGDVGHLYAVHRHLVRLAAPADQRVGRVEEGVHAVLHEREVLFADRDARHDDVGDIALVLVGDGDRGERGVDGIRRNGHGKCVLKAG</sequence>
<reference evidence="1 2" key="1">
    <citation type="journal article" date="2017" name="Curr. Biol.">
        <title>Genome architecture and evolution of a unichromosomal asexual nematode.</title>
        <authorList>
            <person name="Fradin H."/>
            <person name="Zegar C."/>
            <person name="Gutwein M."/>
            <person name="Lucas J."/>
            <person name="Kovtun M."/>
            <person name="Corcoran D."/>
            <person name="Baugh L.R."/>
            <person name="Kiontke K."/>
            <person name="Gunsalus K."/>
            <person name="Fitch D.H."/>
            <person name="Piano F."/>
        </authorList>
    </citation>
    <scope>NUCLEOTIDE SEQUENCE [LARGE SCALE GENOMIC DNA]</scope>
    <source>
        <strain evidence="1">PF1309</strain>
    </source>
</reference>
<dbReference type="AlphaFoldDB" id="A0A2A2M2W7"/>
<accession>A0A2A2M2W7</accession>
<gene>
    <name evidence="1" type="ORF">WR25_09379</name>
</gene>
<dbReference type="EMBL" id="LIAE01006002">
    <property type="protein sequence ID" value="PAV92796.1"/>
    <property type="molecule type" value="Genomic_DNA"/>
</dbReference>
<proteinExistence type="predicted"/>
<evidence type="ECO:0000313" key="1">
    <source>
        <dbReference type="EMBL" id="PAV92796.1"/>
    </source>
</evidence>
<keyword evidence="2" id="KW-1185">Reference proteome</keyword>
<protein>
    <submittedName>
        <fullName evidence="1">Uncharacterized protein</fullName>
    </submittedName>
</protein>
<name>A0A2A2M2W7_9BILA</name>
<dbReference type="Proteomes" id="UP000218231">
    <property type="component" value="Unassembled WGS sequence"/>
</dbReference>
<organism evidence="1 2">
    <name type="scientific">Diploscapter pachys</name>
    <dbReference type="NCBI Taxonomy" id="2018661"/>
    <lineage>
        <taxon>Eukaryota</taxon>
        <taxon>Metazoa</taxon>
        <taxon>Ecdysozoa</taxon>
        <taxon>Nematoda</taxon>
        <taxon>Chromadorea</taxon>
        <taxon>Rhabditida</taxon>
        <taxon>Rhabditina</taxon>
        <taxon>Rhabditomorpha</taxon>
        <taxon>Rhabditoidea</taxon>
        <taxon>Rhabditidae</taxon>
        <taxon>Diploscapter</taxon>
    </lineage>
</organism>
<comment type="caution">
    <text evidence="1">The sequence shown here is derived from an EMBL/GenBank/DDBJ whole genome shotgun (WGS) entry which is preliminary data.</text>
</comment>
<evidence type="ECO:0000313" key="2">
    <source>
        <dbReference type="Proteomes" id="UP000218231"/>
    </source>
</evidence>